<sequence length="248" mass="29605">MAYTVKELAKLSGVTTRTLHYYDEINLLKPAYHSENGYRYYEKEQLLRLQQIMFYRELDLPLAIIQEILSNSSFNLISALTSHKQNLSKQAERLQELMNTIDQTIKHIKGEKKMSDEQLFNGFDEEKQRQYEEEIKEKYGEKLLNESKKRTKNWNKDDYATVQKQYDDIHRNLVKVMDHGHDSSEVQSIIQKHFEVINQFYTPTKEMYKGLGQMYIEHPDFRKLYDSYHPELANFMAKAMAYYADKNL</sequence>
<gene>
    <name evidence="7" type="ORF">J5Y03_18455</name>
</gene>
<feature type="coiled-coil region" evidence="5">
    <location>
        <begin position="77"/>
        <end position="104"/>
    </location>
</feature>
<feature type="domain" description="HTH merR-type" evidence="6">
    <location>
        <begin position="2"/>
        <end position="71"/>
    </location>
</feature>
<accession>A0A940NKU7</accession>
<organism evidence="7 8">
    <name type="scientific">Gottfriedia endophytica</name>
    <dbReference type="NCBI Taxonomy" id="2820819"/>
    <lineage>
        <taxon>Bacteria</taxon>
        <taxon>Bacillati</taxon>
        <taxon>Bacillota</taxon>
        <taxon>Bacilli</taxon>
        <taxon>Bacillales</taxon>
        <taxon>Bacillaceae</taxon>
        <taxon>Gottfriedia</taxon>
    </lineage>
</organism>
<dbReference type="Gene3D" id="1.10.1660.10">
    <property type="match status" value="1"/>
</dbReference>
<dbReference type="Pfam" id="PF07739">
    <property type="entry name" value="TipAS"/>
    <property type="match status" value="1"/>
</dbReference>
<name>A0A940NKU7_9BACI</name>
<proteinExistence type="predicted"/>
<evidence type="ECO:0000313" key="7">
    <source>
        <dbReference type="EMBL" id="MBP0727134.1"/>
    </source>
</evidence>
<evidence type="ECO:0000313" key="8">
    <source>
        <dbReference type="Proteomes" id="UP000682134"/>
    </source>
</evidence>
<dbReference type="InterPro" id="IPR012925">
    <property type="entry name" value="TipAS_dom"/>
</dbReference>
<keyword evidence="8" id="KW-1185">Reference proteome</keyword>
<dbReference type="PANTHER" id="PTHR30204:SF90">
    <property type="entry name" value="HTH-TYPE TRANSCRIPTIONAL ACTIVATOR MTA"/>
    <property type="match status" value="1"/>
</dbReference>
<reference evidence="7" key="1">
    <citation type="submission" date="2021-04" db="EMBL/GenBank/DDBJ databases">
        <title>Genome seq and assembly of Bacillus sp.</title>
        <authorList>
            <person name="Chhetri G."/>
        </authorList>
    </citation>
    <scope>NUCLEOTIDE SEQUENCE</scope>
    <source>
        <strain evidence="7">RG28</strain>
    </source>
</reference>
<keyword evidence="2" id="KW-0238">DNA-binding</keyword>
<dbReference type="SUPFAM" id="SSF89082">
    <property type="entry name" value="Antibiotic binding domain of TipA-like multidrug resistance regulators"/>
    <property type="match status" value="1"/>
</dbReference>
<dbReference type="GO" id="GO:0003700">
    <property type="term" value="F:DNA-binding transcription factor activity"/>
    <property type="evidence" value="ECO:0007669"/>
    <property type="project" value="InterPro"/>
</dbReference>
<dbReference type="RefSeq" id="WP_209407467.1">
    <property type="nucleotide sequence ID" value="NZ_JAGIYQ010000019.1"/>
</dbReference>
<dbReference type="EMBL" id="JAGIYQ010000019">
    <property type="protein sequence ID" value="MBP0727134.1"/>
    <property type="molecule type" value="Genomic_DNA"/>
</dbReference>
<dbReference type="InterPro" id="IPR036244">
    <property type="entry name" value="TipA-like_antibiotic-bd"/>
</dbReference>
<evidence type="ECO:0000256" key="1">
    <source>
        <dbReference type="ARBA" id="ARBA00023015"/>
    </source>
</evidence>
<dbReference type="CDD" id="cd01106">
    <property type="entry name" value="HTH_TipAL-Mta"/>
    <property type="match status" value="1"/>
</dbReference>
<dbReference type="InterPro" id="IPR047057">
    <property type="entry name" value="MerR_fam"/>
</dbReference>
<evidence type="ECO:0000256" key="3">
    <source>
        <dbReference type="ARBA" id="ARBA00023159"/>
    </source>
</evidence>
<dbReference type="Proteomes" id="UP000682134">
    <property type="component" value="Unassembled WGS sequence"/>
</dbReference>
<keyword evidence="1" id="KW-0805">Transcription regulation</keyword>
<protein>
    <submittedName>
        <fullName evidence="7">MerR family transcriptional regulator</fullName>
    </submittedName>
</protein>
<dbReference type="Pfam" id="PF13411">
    <property type="entry name" value="MerR_1"/>
    <property type="match status" value="1"/>
</dbReference>
<dbReference type="AlphaFoldDB" id="A0A940NKU7"/>
<dbReference type="InterPro" id="IPR000551">
    <property type="entry name" value="MerR-type_HTH_dom"/>
</dbReference>
<evidence type="ECO:0000259" key="6">
    <source>
        <dbReference type="PROSITE" id="PS50937"/>
    </source>
</evidence>
<keyword evidence="3" id="KW-0010">Activator</keyword>
<comment type="caution">
    <text evidence="7">The sequence shown here is derived from an EMBL/GenBank/DDBJ whole genome shotgun (WGS) entry which is preliminary data.</text>
</comment>
<evidence type="ECO:0000256" key="2">
    <source>
        <dbReference type="ARBA" id="ARBA00023125"/>
    </source>
</evidence>
<dbReference type="PROSITE" id="PS50937">
    <property type="entry name" value="HTH_MERR_2"/>
    <property type="match status" value="1"/>
</dbReference>
<evidence type="ECO:0000256" key="5">
    <source>
        <dbReference type="SAM" id="Coils"/>
    </source>
</evidence>
<dbReference type="SUPFAM" id="SSF46955">
    <property type="entry name" value="Putative DNA-binding domain"/>
    <property type="match status" value="1"/>
</dbReference>
<dbReference type="InterPro" id="IPR009061">
    <property type="entry name" value="DNA-bd_dom_put_sf"/>
</dbReference>
<dbReference type="SMART" id="SM00422">
    <property type="entry name" value="HTH_MERR"/>
    <property type="match status" value="1"/>
</dbReference>
<keyword evidence="5" id="KW-0175">Coiled coil</keyword>
<dbReference type="PANTHER" id="PTHR30204">
    <property type="entry name" value="REDOX-CYCLING DRUG-SENSING TRANSCRIPTIONAL ACTIVATOR SOXR"/>
    <property type="match status" value="1"/>
</dbReference>
<evidence type="ECO:0000256" key="4">
    <source>
        <dbReference type="ARBA" id="ARBA00023163"/>
    </source>
</evidence>
<dbReference type="Gene3D" id="1.10.490.50">
    <property type="entry name" value="Antibiotic binding domain of TipA-like multidrug resistance regulators"/>
    <property type="match status" value="1"/>
</dbReference>
<keyword evidence="4" id="KW-0804">Transcription</keyword>
<dbReference type="GO" id="GO:0003677">
    <property type="term" value="F:DNA binding"/>
    <property type="evidence" value="ECO:0007669"/>
    <property type="project" value="UniProtKB-KW"/>
</dbReference>